<dbReference type="InterPro" id="IPR024072">
    <property type="entry name" value="DHFR-like_dom_sf"/>
</dbReference>
<name>A0A4P2PXP4_SORCE</name>
<gene>
    <name evidence="2" type="primary">folA</name>
    <name evidence="2" type="ORF">SOCEGT47_020160</name>
</gene>
<dbReference type="PANTHER" id="PTHR38011">
    <property type="entry name" value="DIHYDROFOLATE REDUCTASE FAMILY PROTEIN (AFU_ORTHOLOGUE AFUA_8G06820)"/>
    <property type="match status" value="1"/>
</dbReference>
<dbReference type="RefSeq" id="WP_129346837.1">
    <property type="nucleotide sequence ID" value="NZ_CP012670.1"/>
</dbReference>
<dbReference type="GO" id="GO:0004146">
    <property type="term" value="F:dihydrofolate reductase activity"/>
    <property type="evidence" value="ECO:0007669"/>
    <property type="project" value="UniProtKB-EC"/>
</dbReference>
<dbReference type="Pfam" id="PF01872">
    <property type="entry name" value="RibD_C"/>
    <property type="match status" value="1"/>
</dbReference>
<evidence type="ECO:0000313" key="2">
    <source>
        <dbReference type="EMBL" id="AUX21530.1"/>
    </source>
</evidence>
<dbReference type="GO" id="GO:0009231">
    <property type="term" value="P:riboflavin biosynthetic process"/>
    <property type="evidence" value="ECO:0007669"/>
    <property type="project" value="InterPro"/>
</dbReference>
<dbReference type="Gene3D" id="3.40.430.10">
    <property type="entry name" value="Dihydrofolate Reductase, subunit A"/>
    <property type="match status" value="1"/>
</dbReference>
<dbReference type="PANTHER" id="PTHR38011:SF11">
    <property type="entry name" value="2,5-DIAMINO-6-RIBOSYLAMINO-4(3H)-PYRIMIDINONE 5'-PHOSPHATE REDUCTASE"/>
    <property type="match status" value="1"/>
</dbReference>
<organism evidence="2 3">
    <name type="scientific">Sorangium cellulosum</name>
    <name type="common">Polyangium cellulosum</name>
    <dbReference type="NCBI Taxonomy" id="56"/>
    <lineage>
        <taxon>Bacteria</taxon>
        <taxon>Pseudomonadati</taxon>
        <taxon>Myxococcota</taxon>
        <taxon>Polyangia</taxon>
        <taxon>Polyangiales</taxon>
        <taxon>Polyangiaceae</taxon>
        <taxon>Sorangium</taxon>
    </lineage>
</organism>
<dbReference type="GO" id="GO:0008703">
    <property type="term" value="F:5-amino-6-(5-phosphoribosylamino)uracil reductase activity"/>
    <property type="evidence" value="ECO:0007669"/>
    <property type="project" value="InterPro"/>
</dbReference>
<feature type="domain" description="Bacterial bifunctional deaminase-reductase C-terminal" evidence="1">
    <location>
        <begin position="2"/>
        <end position="166"/>
    </location>
</feature>
<reference evidence="2 3" key="1">
    <citation type="submission" date="2015-09" db="EMBL/GenBank/DDBJ databases">
        <title>Sorangium comparison.</title>
        <authorList>
            <person name="Zaburannyi N."/>
            <person name="Bunk B."/>
            <person name="Overmann J."/>
            <person name="Mueller R."/>
        </authorList>
    </citation>
    <scope>NUCLEOTIDE SEQUENCE [LARGE SCALE GENOMIC DNA]</scope>
    <source>
        <strain evidence="2 3">So ceGT47</strain>
    </source>
</reference>
<dbReference type="Proteomes" id="UP000295781">
    <property type="component" value="Chromosome"/>
</dbReference>
<sequence>MRKLTYHVAATVDGFIARSDGGVDCFAHEGDHVTEYLAALKAYDAVVMGRRTYEFGLKLGVTDPYPWMDTYVVSRTMKESPDARVKLVAEDAAGAVRRLKEQQGGDIYLCGGGELATCLFDAGLVDEVILKVAPVLLGGGVALSPGLRAAAQLDLLSTKVHRNGVIVSRYAVRR</sequence>
<dbReference type="OrthoDB" id="2313602at2"/>
<dbReference type="SUPFAM" id="SSF53597">
    <property type="entry name" value="Dihydrofolate reductase-like"/>
    <property type="match status" value="1"/>
</dbReference>
<dbReference type="InterPro" id="IPR002734">
    <property type="entry name" value="RibDG_C"/>
</dbReference>
<accession>A0A4P2PXP4</accession>
<dbReference type="EMBL" id="CP012670">
    <property type="protein sequence ID" value="AUX21530.1"/>
    <property type="molecule type" value="Genomic_DNA"/>
</dbReference>
<dbReference type="EC" id="1.5.1.3" evidence="2"/>
<keyword evidence="2" id="KW-0560">Oxidoreductase</keyword>
<dbReference type="AlphaFoldDB" id="A0A4P2PXP4"/>
<evidence type="ECO:0000313" key="3">
    <source>
        <dbReference type="Proteomes" id="UP000295781"/>
    </source>
</evidence>
<evidence type="ECO:0000259" key="1">
    <source>
        <dbReference type="Pfam" id="PF01872"/>
    </source>
</evidence>
<dbReference type="InterPro" id="IPR050765">
    <property type="entry name" value="Riboflavin_Biosynth_HTPR"/>
</dbReference>
<protein>
    <submittedName>
        <fullName evidence="2">Dihydrofolate reductase</fullName>
        <ecNumber evidence="2">1.5.1.3</ecNumber>
    </submittedName>
</protein>
<proteinExistence type="predicted"/>